<dbReference type="AntiFam" id="ANF00182">
    <property type="entry name" value="Shadow ORF (opposite rplL)"/>
</dbReference>
<dbReference type="EMBL" id="HBUF01563083">
    <property type="protein sequence ID" value="CAG6763291.1"/>
    <property type="molecule type" value="Transcribed_RNA"/>
</dbReference>
<dbReference type="EMBL" id="HBUF01563085">
    <property type="protein sequence ID" value="CAG6763298.1"/>
    <property type="molecule type" value="Transcribed_RNA"/>
</dbReference>
<reference evidence="2" key="1">
    <citation type="submission" date="2021-05" db="EMBL/GenBank/DDBJ databases">
        <authorList>
            <person name="Alioto T."/>
            <person name="Alioto T."/>
            <person name="Gomez Garrido J."/>
        </authorList>
    </citation>
    <scope>NUCLEOTIDE SEQUENCE</scope>
</reference>
<proteinExistence type="predicted"/>
<feature type="transmembrane region" description="Helical" evidence="1">
    <location>
        <begin position="12"/>
        <end position="37"/>
    </location>
</feature>
<evidence type="ECO:0000313" key="2">
    <source>
        <dbReference type="EMBL" id="CAG6763291.1"/>
    </source>
</evidence>
<dbReference type="EMBL" id="HBUF01563086">
    <property type="protein sequence ID" value="CAG6763301.1"/>
    <property type="molecule type" value="Transcribed_RNA"/>
</dbReference>
<dbReference type="EMBL" id="HBUF01563084">
    <property type="protein sequence ID" value="CAG6763294.1"/>
    <property type="molecule type" value="Transcribed_RNA"/>
</dbReference>
<dbReference type="EMBL" id="HBUF01349039">
    <property type="protein sequence ID" value="CAG6712174.1"/>
    <property type="molecule type" value="Transcribed_RNA"/>
</dbReference>
<evidence type="ECO:0000256" key="1">
    <source>
        <dbReference type="SAM" id="Phobius"/>
    </source>
</evidence>
<keyword evidence="1" id="KW-0812">Transmembrane</keyword>
<keyword evidence="1" id="KW-0472">Membrane</keyword>
<dbReference type="EMBL" id="HBUF01349041">
    <property type="protein sequence ID" value="CAG6712178.1"/>
    <property type="molecule type" value="Transcribed_RNA"/>
</dbReference>
<accession>A0A8D9ADJ9</accession>
<dbReference type="EMBL" id="HBUF01349038">
    <property type="protein sequence ID" value="CAG6712172.1"/>
    <property type="molecule type" value="Transcribed_RNA"/>
</dbReference>
<dbReference type="EMBL" id="HBUF01349040">
    <property type="protein sequence ID" value="CAG6712176.1"/>
    <property type="molecule type" value="Transcribed_RNA"/>
</dbReference>
<dbReference type="EMBL" id="HBUF01349037">
    <property type="protein sequence ID" value="CAG6712170.1"/>
    <property type="molecule type" value="Transcribed_RNA"/>
</dbReference>
<protein>
    <submittedName>
        <fullName evidence="2">Uncharacterized protein</fullName>
    </submittedName>
</protein>
<keyword evidence="1" id="KW-1133">Transmembrane helix</keyword>
<organism evidence="2">
    <name type="scientific">Cacopsylla melanoneura</name>
    <dbReference type="NCBI Taxonomy" id="428564"/>
    <lineage>
        <taxon>Eukaryota</taxon>
        <taxon>Metazoa</taxon>
        <taxon>Ecdysozoa</taxon>
        <taxon>Arthropoda</taxon>
        <taxon>Hexapoda</taxon>
        <taxon>Insecta</taxon>
        <taxon>Pterygota</taxon>
        <taxon>Neoptera</taxon>
        <taxon>Paraneoptera</taxon>
        <taxon>Hemiptera</taxon>
        <taxon>Sternorrhyncha</taxon>
        <taxon>Psylloidea</taxon>
        <taxon>Psyllidae</taxon>
        <taxon>Psyllinae</taxon>
        <taxon>Cacopsylla</taxon>
    </lineage>
</organism>
<name>A0A8D9ADJ9_9HEMI</name>
<sequence length="137" mass="14104">MRKAYSTLTSPPTFAMVIFNASASSLVTSALITAGALSTNFLACTKFIPSIKVLISLIRGTFCLSSNLTSFTVNNDCTTFSSSSSTGAAAGAAANAPIAIIGASGRFNCFFNSELKSAHSSNESPEISLANFVILGE</sequence>
<dbReference type="AlphaFoldDB" id="A0A8D9ADJ9"/>